<accession>A0ABW9J9F7</accession>
<evidence type="ECO:0000313" key="2">
    <source>
        <dbReference type="EMBL" id="MFN0257177.1"/>
    </source>
</evidence>
<keyword evidence="1" id="KW-0472">Membrane</keyword>
<dbReference type="Proteomes" id="UP001517247">
    <property type="component" value="Unassembled WGS sequence"/>
</dbReference>
<feature type="transmembrane region" description="Helical" evidence="1">
    <location>
        <begin position="227"/>
        <end position="259"/>
    </location>
</feature>
<name>A0ABW9J9F7_9SPHI</name>
<feature type="transmembrane region" description="Helical" evidence="1">
    <location>
        <begin position="134"/>
        <end position="154"/>
    </location>
</feature>
<keyword evidence="1" id="KW-1133">Transmembrane helix</keyword>
<gene>
    <name evidence="2" type="ORF">E6A44_016420</name>
</gene>
<organism evidence="2 3">
    <name type="scientific">Pedobacter ureilyticus</name>
    <dbReference type="NCBI Taxonomy" id="1393051"/>
    <lineage>
        <taxon>Bacteria</taxon>
        <taxon>Pseudomonadati</taxon>
        <taxon>Bacteroidota</taxon>
        <taxon>Sphingobacteriia</taxon>
        <taxon>Sphingobacteriales</taxon>
        <taxon>Sphingobacteriaceae</taxon>
        <taxon>Pedobacter</taxon>
    </lineage>
</organism>
<reference evidence="2 3" key="1">
    <citation type="submission" date="2024-12" db="EMBL/GenBank/DDBJ databases">
        <authorList>
            <person name="Hu S."/>
        </authorList>
    </citation>
    <scope>NUCLEOTIDE SEQUENCE [LARGE SCALE GENOMIC DNA]</scope>
    <source>
        <strain evidence="2 3">THG-T11</strain>
    </source>
</reference>
<dbReference type="InterPro" id="IPR022134">
    <property type="entry name" value="DUF3667"/>
</dbReference>
<keyword evidence="3" id="KW-1185">Reference proteome</keyword>
<protein>
    <submittedName>
        <fullName evidence="2">DUF3667 domain-containing protein</fullName>
    </submittedName>
</protein>
<feature type="transmembrane region" description="Helical" evidence="1">
    <location>
        <begin position="86"/>
        <end position="105"/>
    </location>
</feature>
<dbReference type="EMBL" id="SSHJ02000008">
    <property type="protein sequence ID" value="MFN0257177.1"/>
    <property type="molecule type" value="Genomic_DNA"/>
</dbReference>
<feature type="transmembrane region" description="Helical" evidence="1">
    <location>
        <begin position="194"/>
        <end position="215"/>
    </location>
</feature>
<sequence length="272" mass="31607">MNQTSNNIVEQTCLNCDYTIDENFCSHCGQKRFKRIDKKYVTDEIQYLLIHTNKGFLYTIKKLVKNPGKTAREFIDGNRVNHYKPLLLMFILSGISAFISFKIIGLNKVMEELYKGQHLNSPFMNDLMTVYSSYNSIIMLALIPVFALMTWIAFMKWKNNYYEHIVMNAYILSFQTIVNIVCFFPLLYILKNTAYFNLFFSLMSLVTPAVLIWFFRGFYIDKSLKQILWRVLAVVGLMMVAMFVLMIISAIGGLIYALIKGPEGLEYIKPRG</sequence>
<evidence type="ECO:0000256" key="1">
    <source>
        <dbReference type="SAM" id="Phobius"/>
    </source>
</evidence>
<comment type="caution">
    <text evidence="2">The sequence shown here is derived from an EMBL/GenBank/DDBJ whole genome shotgun (WGS) entry which is preliminary data.</text>
</comment>
<keyword evidence="1" id="KW-0812">Transmembrane</keyword>
<dbReference type="RefSeq" id="WP_211659899.1">
    <property type="nucleotide sequence ID" value="NZ_SSHJ02000008.1"/>
</dbReference>
<evidence type="ECO:0000313" key="3">
    <source>
        <dbReference type="Proteomes" id="UP001517247"/>
    </source>
</evidence>
<feature type="transmembrane region" description="Helical" evidence="1">
    <location>
        <begin position="166"/>
        <end position="188"/>
    </location>
</feature>
<dbReference type="Pfam" id="PF12412">
    <property type="entry name" value="DUF3667"/>
    <property type="match status" value="1"/>
</dbReference>
<proteinExistence type="predicted"/>